<evidence type="ECO:0000256" key="1">
    <source>
        <dbReference type="ARBA" id="ARBA00009820"/>
    </source>
</evidence>
<dbReference type="EMBL" id="LIZY01000017">
    <property type="protein sequence ID" value="KPJ64602.1"/>
    <property type="molecule type" value="Genomic_DNA"/>
</dbReference>
<dbReference type="InterPro" id="IPR011042">
    <property type="entry name" value="6-blade_b-propeller_TolB-like"/>
</dbReference>
<dbReference type="Gene3D" id="2.120.10.30">
    <property type="entry name" value="TolB, C-terminal domain"/>
    <property type="match status" value="2"/>
</dbReference>
<dbReference type="PATRIC" id="fig|1704032.3.peg.1157"/>
<protein>
    <submittedName>
        <fullName evidence="2">Uncharacterized protein</fullName>
    </submittedName>
</protein>
<dbReference type="SUPFAM" id="SSF82171">
    <property type="entry name" value="DPP6 N-terminal domain-like"/>
    <property type="match status" value="1"/>
</dbReference>
<dbReference type="PANTHER" id="PTHR36842">
    <property type="entry name" value="PROTEIN TOLB HOMOLOG"/>
    <property type="match status" value="1"/>
</dbReference>
<dbReference type="Pfam" id="PF07676">
    <property type="entry name" value="PD40"/>
    <property type="match status" value="4"/>
</dbReference>
<reference evidence="2 3" key="1">
    <citation type="journal article" date="2015" name="Microbiome">
        <title>Genomic resolution of linkages in carbon, nitrogen, and sulfur cycling among widespread estuary sediment bacteria.</title>
        <authorList>
            <person name="Baker B.J."/>
            <person name="Lazar C.S."/>
            <person name="Teske A.P."/>
            <person name="Dick G.J."/>
        </authorList>
    </citation>
    <scope>NUCLEOTIDE SEQUENCE [LARGE SCALE GENOMIC DNA]</scope>
    <source>
        <strain evidence="2">DG_56</strain>
    </source>
</reference>
<proteinExistence type="inferred from homology"/>
<sequence length="750" mass="81336">MKRSVIAILGSAVAVVAVAGICRSALAAGGELRDLERIAYQWSQIGVREIRVMHANGAQAVDVPALPGGARDKITPALSPDGTTVVFAAPTEGHFKIWAWQLGPDNKPIGQPRQVTFGDTDDEQPAFSPDGTKIAYLARKDGERTIEVKPFEGNQAPTRAAVISGGFHAATPSWSPDGEEIVYAQDDGLWRVSLDGDQQRLYDRGNYPAWSPDGKRVAFMVRNDPQTSSLWSLDINTLTPTRVLDKLSGAGAAAWSPDGQRIAFKATEVGNRAGRHWTVKVDGTGLTPLPTQNEPSAYLAWAPVNIAVAALPEEPGVIPEPAVIPEPSPGPVKIVNPRDGQTVRGDVRIKAELPDPEGYVMVRIANATGGDLLVGLNLDQGFRLAVARPWEYLWDTRADGDGEKIISLDGYDQTPQYLGTATIRVKVENEIRDTRIAQDGVLLKVEFKRGGQKVTREIKASADATDQYDFDRSQQLSALAAEVDATLVKTVERIDRFTDVTLLRNRLRGRDSTITAGGVAYPLFESAVYARTELRPSGFIEPLRRTGGDRLALAEMSLELPSRPVRIGETWRSPMKVVTELVSRQGATVQGTHLLERLEWEGDYRCAKIKSTYDLATVRIPLTIKTGLEEETAPGAWAPGAGLPPPVAGWRPIGEAEAATTVTMKGVRATRYTWVAYEARQVIRIEDVLVGSLDVPTQWLSGIAPTGTTGTGGTSYTPSTGYRPYTGSETAYTPVNYRITLSNRLTALTQ</sequence>
<gene>
    <name evidence="2" type="ORF">AMK68_01200</name>
</gene>
<organism evidence="2 3">
    <name type="scientific">candidate division KD3-62 bacterium DG_56</name>
    <dbReference type="NCBI Taxonomy" id="1704032"/>
    <lineage>
        <taxon>Bacteria</taxon>
        <taxon>candidate division KD3-62</taxon>
    </lineage>
</organism>
<evidence type="ECO:0000313" key="2">
    <source>
        <dbReference type="EMBL" id="KPJ64602.1"/>
    </source>
</evidence>
<evidence type="ECO:0000313" key="3">
    <source>
        <dbReference type="Proteomes" id="UP000052020"/>
    </source>
</evidence>
<comment type="caution">
    <text evidence="2">The sequence shown here is derived from an EMBL/GenBank/DDBJ whole genome shotgun (WGS) entry which is preliminary data.</text>
</comment>
<dbReference type="InterPro" id="IPR011659">
    <property type="entry name" value="WD40"/>
</dbReference>
<dbReference type="PANTHER" id="PTHR36842:SF1">
    <property type="entry name" value="PROTEIN TOLB"/>
    <property type="match status" value="1"/>
</dbReference>
<accession>A0A0S7XQA5</accession>
<name>A0A0S7XQA5_9BACT</name>
<dbReference type="Proteomes" id="UP000052020">
    <property type="component" value="Unassembled WGS sequence"/>
</dbReference>
<comment type="similarity">
    <text evidence="1">Belongs to the TolB family.</text>
</comment>
<dbReference type="AlphaFoldDB" id="A0A0S7XQA5"/>